<keyword evidence="2" id="KW-1185">Reference proteome</keyword>
<dbReference type="AlphaFoldDB" id="A0A5N6VVD0"/>
<gene>
    <name evidence="1" type="ORF">BDV41DRAFT_543402</name>
</gene>
<protein>
    <submittedName>
        <fullName evidence="1">Uncharacterized protein</fullName>
    </submittedName>
</protein>
<dbReference type="Proteomes" id="UP000325433">
    <property type="component" value="Unassembled WGS sequence"/>
</dbReference>
<reference evidence="2" key="1">
    <citation type="submission" date="2019-04" db="EMBL/GenBank/DDBJ databases">
        <title>Friends and foes A comparative genomics studyof 23 Aspergillus species from section Flavi.</title>
        <authorList>
            <consortium name="DOE Joint Genome Institute"/>
            <person name="Kjaerbolling I."/>
            <person name="Vesth T."/>
            <person name="Frisvad J.C."/>
            <person name="Nybo J.L."/>
            <person name="Theobald S."/>
            <person name="Kildgaard S."/>
            <person name="Isbrandt T."/>
            <person name="Kuo A."/>
            <person name="Sato A."/>
            <person name="Lyhne E.K."/>
            <person name="Kogle M.E."/>
            <person name="Wiebenga A."/>
            <person name="Kun R.S."/>
            <person name="Lubbers R.J."/>
            <person name="Makela M.R."/>
            <person name="Barry K."/>
            <person name="Chovatia M."/>
            <person name="Clum A."/>
            <person name="Daum C."/>
            <person name="Haridas S."/>
            <person name="He G."/>
            <person name="LaButti K."/>
            <person name="Lipzen A."/>
            <person name="Mondo S."/>
            <person name="Riley R."/>
            <person name="Salamov A."/>
            <person name="Simmons B.A."/>
            <person name="Magnuson J.K."/>
            <person name="Henrissat B."/>
            <person name="Mortensen U.H."/>
            <person name="Larsen T.O."/>
            <person name="Devries R.P."/>
            <person name="Grigoriev I.V."/>
            <person name="Machida M."/>
            <person name="Baker S.E."/>
            <person name="Andersen M.R."/>
        </authorList>
    </citation>
    <scope>NUCLEOTIDE SEQUENCE [LARGE SCALE GENOMIC DNA]</scope>
    <source>
        <strain evidence="2">CBS 130015</strain>
    </source>
</reference>
<proteinExistence type="predicted"/>
<evidence type="ECO:0000313" key="2">
    <source>
        <dbReference type="Proteomes" id="UP000325433"/>
    </source>
</evidence>
<accession>A0A5N6VVD0</accession>
<dbReference type="EMBL" id="ML738347">
    <property type="protein sequence ID" value="KAE8311030.1"/>
    <property type="molecule type" value="Genomic_DNA"/>
</dbReference>
<sequence length="70" mass="7993">MDVCVKCLGLISSRNFLRSDLFGPWIVRCQLLFLRKPGSVRIKEDNLAAMPQSNYQRNICVALLAVFICF</sequence>
<organism evidence="1 2">
    <name type="scientific">Aspergillus transmontanensis</name>
    <dbReference type="NCBI Taxonomy" id="1034304"/>
    <lineage>
        <taxon>Eukaryota</taxon>
        <taxon>Fungi</taxon>
        <taxon>Dikarya</taxon>
        <taxon>Ascomycota</taxon>
        <taxon>Pezizomycotina</taxon>
        <taxon>Eurotiomycetes</taxon>
        <taxon>Eurotiomycetidae</taxon>
        <taxon>Eurotiales</taxon>
        <taxon>Aspergillaceae</taxon>
        <taxon>Aspergillus</taxon>
        <taxon>Aspergillus subgen. Circumdati</taxon>
    </lineage>
</organism>
<evidence type="ECO:0000313" key="1">
    <source>
        <dbReference type="EMBL" id="KAE8311030.1"/>
    </source>
</evidence>
<name>A0A5N6VVD0_9EURO</name>